<dbReference type="Proteomes" id="UP000677054">
    <property type="component" value="Unassembled WGS sequence"/>
</dbReference>
<evidence type="ECO:0000256" key="14">
    <source>
        <dbReference type="SAM" id="MobiDB-lite"/>
    </source>
</evidence>
<evidence type="ECO:0000256" key="12">
    <source>
        <dbReference type="RuleBase" id="RU004208"/>
    </source>
</evidence>
<dbReference type="InterPro" id="IPR013766">
    <property type="entry name" value="Thioredoxin_domain"/>
</dbReference>
<feature type="domain" description="Thioredoxin" evidence="15">
    <location>
        <begin position="338"/>
        <end position="466"/>
    </location>
</feature>
<dbReference type="CDD" id="cd02981">
    <property type="entry name" value="PDI_b_family"/>
    <property type="match status" value="1"/>
</dbReference>
<dbReference type="InterPro" id="IPR036249">
    <property type="entry name" value="Thioredoxin-like_sf"/>
</dbReference>
<dbReference type="InterPro" id="IPR005792">
    <property type="entry name" value="Prot_disulphide_isomerase"/>
</dbReference>
<dbReference type="EMBL" id="CAJPEV010000109">
    <property type="protein sequence ID" value="CAG0880722.1"/>
    <property type="molecule type" value="Genomic_DNA"/>
</dbReference>
<accession>A0A7R8ZY36</accession>
<keyword evidence="7" id="KW-0256">Endoplasmic reticulum</keyword>
<evidence type="ECO:0000256" key="11">
    <source>
        <dbReference type="PIRSR" id="PIRSR605792-51"/>
    </source>
</evidence>
<evidence type="ECO:0000256" key="1">
    <source>
        <dbReference type="ARBA" id="ARBA00001182"/>
    </source>
</evidence>
<evidence type="ECO:0000256" key="10">
    <source>
        <dbReference type="ARBA" id="ARBA00023284"/>
    </source>
</evidence>
<evidence type="ECO:0000256" key="2">
    <source>
        <dbReference type="ARBA" id="ARBA00004319"/>
    </source>
</evidence>
<dbReference type="InterPro" id="IPR017937">
    <property type="entry name" value="Thioredoxin_CS"/>
</dbReference>
<dbReference type="NCBIfam" id="TIGR01126">
    <property type="entry name" value="pdi_dom"/>
    <property type="match status" value="2"/>
</dbReference>
<dbReference type="NCBIfam" id="TIGR01130">
    <property type="entry name" value="ER_PDI_fam"/>
    <property type="match status" value="1"/>
</dbReference>
<dbReference type="CDD" id="cd02995">
    <property type="entry name" value="PDI_a_PDI_a'_C"/>
    <property type="match status" value="1"/>
</dbReference>
<feature type="chain" id="PRO_5036513653" description="Protein disulfide-isomerase" evidence="13">
    <location>
        <begin position="19"/>
        <end position="490"/>
    </location>
</feature>
<dbReference type="CDD" id="cd02961">
    <property type="entry name" value="PDI_a_family"/>
    <property type="match status" value="1"/>
</dbReference>
<evidence type="ECO:0000256" key="5">
    <source>
        <dbReference type="ARBA" id="ARBA00022729"/>
    </source>
</evidence>
<dbReference type="PANTHER" id="PTHR18929">
    <property type="entry name" value="PROTEIN DISULFIDE ISOMERASE"/>
    <property type="match status" value="1"/>
</dbReference>
<dbReference type="AlphaFoldDB" id="A0A7R8ZY36"/>
<dbReference type="Pfam" id="PF13848">
    <property type="entry name" value="Thioredoxin_6"/>
    <property type="match status" value="1"/>
</dbReference>
<evidence type="ECO:0000256" key="4">
    <source>
        <dbReference type="ARBA" id="ARBA00012723"/>
    </source>
</evidence>
<feature type="region of interest" description="Disordered" evidence="14">
    <location>
        <begin position="465"/>
        <end position="490"/>
    </location>
</feature>
<dbReference type="PROSITE" id="PS51352">
    <property type="entry name" value="THIOREDOXIN_2"/>
    <property type="match status" value="2"/>
</dbReference>
<dbReference type="PANTHER" id="PTHR18929:SF240">
    <property type="entry name" value="PROTEIN DISULFIDE-ISOMERASE"/>
    <property type="match status" value="1"/>
</dbReference>
<comment type="subcellular location">
    <subcellularLocation>
        <location evidence="2">Endoplasmic reticulum lumen</location>
    </subcellularLocation>
</comment>
<keyword evidence="5 13" id="KW-0732">Signal</keyword>
<dbReference type="PRINTS" id="PR00421">
    <property type="entry name" value="THIOREDOXIN"/>
</dbReference>
<dbReference type="FunFam" id="3.40.30.10:FF:000042">
    <property type="entry name" value="protein disulfide-isomerase A2"/>
    <property type="match status" value="1"/>
</dbReference>
<comment type="catalytic activity">
    <reaction evidence="1 13">
        <text>Catalyzes the rearrangement of -S-S- bonds in proteins.</text>
        <dbReference type="EC" id="5.3.4.1"/>
    </reaction>
</comment>
<evidence type="ECO:0000259" key="15">
    <source>
        <dbReference type="PROSITE" id="PS51352"/>
    </source>
</evidence>
<feature type="disulfide bond" description="Redox-active" evidence="11">
    <location>
        <begin position="389"/>
        <end position="392"/>
    </location>
</feature>
<feature type="signal peptide" evidence="13">
    <location>
        <begin position="1"/>
        <end position="18"/>
    </location>
</feature>
<keyword evidence="10 11" id="KW-0676">Redox-active center</keyword>
<dbReference type="GO" id="GO:0005788">
    <property type="term" value="C:endoplasmic reticulum lumen"/>
    <property type="evidence" value="ECO:0007669"/>
    <property type="project" value="UniProtKB-SubCell"/>
</dbReference>
<dbReference type="FunFam" id="3.40.30.10:FF:000023">
    <property type="entry name" value="Protein disulfide-isomerase"/>
    <property type="match status" value="1"/>
</dbReference>
<reference evidence="16" key="1">
    <citation type="submission" date="2020-11" db="EMBL/GenBank/DDBJ databases">
        <authorList>
            <person name="Tran Van P."/>
        </authorList>
    </citation>
    <scope>NUCLEOTIDE SEQUENCE</scope>
</reference>
<dbReference type="GO" id="GO:0006457">
    <property type="term" value="P:protein folding"/>
    <property type="evidence" value="ECO:0007669"/>
    <property type="project" value="TreeGrafter"/>
</dbReference>
<name>A0A7R8ZY36_9CRUS</name>
<comment type="similarity">
    <text evidence="3 12">Belongs to the protein disulfide isomerase family.</text>
</comment>
<keyword evidence="17" id="KW-1185">Reference proteome</keyword>
<organism evidence="16">
    <name type="scientific">Darwinula stevensoni</name>
    <dbReference type="NCBI Taxonomy" id="69355"/>
    <lineage>
        <taxon>Eukaryota</taxon>
        <taxon>Metazoa</taxon>
        <taxon>Ecdysozoa</taxon>
        <taxon>Arthropoda</taxon>
        <taxon>Crustacea</taxon>
        <taxon>Oligostraca</taxon>
        <taxon>Ostracoda</taxon>
        <taxon>Podocopa</taxon>
        <taxon>Podocopida</taxon>
        <taxon>Darwinulocopina</taxon>
        <taxon>Darwinuloidea</taxon>
        <taxon>Darwinulidae</taxon>
        <taxon>Darwinula</taxon>
    </lineage>
</organism>
<dbReference type="CDD" id="cd02982">
    <property type="entry name" value="PDI_b'_family"/>
    <property type="match status" value="1"/>
</dbReference>
<evidence type="ECO:0000256" key="8">
    <source>
        <dbReference type="ARBA" id="ARBA00023157"/>
    </source>
</evidence>
<evidence type="ECO:0000256" key="13">
    <source>
        <dbReference type="RuleBase" id="RU361130"/>
    </source>
</evidence>
<dbReference type="EMBL" id="LR899626">
    <property type="protein sequence ID" value="CAD7241215.1"/>
    <property type="molecule type" value="Genomic_DNA"/>
</dbReference>
<dbReference type="InterPro" id="IPR005788">
    <property type="entry name" value="PDI_thioredoxin-like_dom"/>
</dbReference>
<evidence type="ECO:0000256" key="7">
    <source>
        <dbReference type="ARBA" id="ARBA00022824"/>
    </source>
</evidence>
<evidence type="ECO:0000256" key="9">
    <source>
        <dbReference type="ARBA" id="ARBA00023235"/>
    </source>
</evidence>
<feature type="disulfide bond" description="Redox-active" evidence="11">
    <location>
        <begin position="55"/>
        <end position="58"/>
    </location>
</feature>
<keyword evidence="9 13" id="KW-0413">Isomerase</keyword>
<feature type="domain" description="Thioredoxin" evidence="15">
    <location>
        <begin position="3"/>
        <end position="133"/>
    </location>
</feature>
<gene>
    <name evidence="16" type="ORF">DSTB1V02_LOCUS1215</name>
</gene>
<proteinExistence type="inferred from homology"/>
<feature type="compositionally biased region" description="Acidic residues" evidence="14">
    <location>
        <begin position="473"/>
        <end position="483"/>
    </location>
</feature>
<dbReference type="EC" id="5.3.4.1" evidence="4 13"/>
<keyword evidence="6" id="KW-0677">Repeat</keyword>
<keyword evidence="8 11" id="KW-1015">Disulfide bond</keyword>
<evidence type="ECO:0000256" key="3">
    <source>
        <dbReference type="ARBA" id="ARBA00006347"/>
    </source>
</evidence>
<dbReference type="SUPFAM" id="SSF52833">
    <property type="entry name" value="Thioredoxin-like"/>
    <property type="match status" value="4"/>
</dbReference>
<evidence type="ECO:0000313" key="17">
    <source>
        <dbReference type="Proteomes" id="UP000677054"/>
    </source>
</evidence>
<dbReference type="FunFam" id="3.40.30.10:FF:000030">
    <property type="entry name" value="Protein disulfide-isomerase"/>
    <property type="match status" value="1"/>
</dbReference>
<dbReference type="FunFam" id="3.40.30.10:FF:000027">
    <property type="entry name" value="protein disulfide-isomerase A2"/>
    <property type="match status" value="1"/>
</dbReference>
<protein>
    <recommendedName>
        <fullName evidence="4 13">Protein disulfide-isomerase</fullName>
        <ecNumber evidence="4 13">5.3.4.1</ecNumber>
    </recommendedName>
</protein>
<dbReference type="Pfam" id="PF00085">
    <property type="entry name" value="Thioredoxin"/>
    <property type="match status" value="2"/>
</dbReference>
<dbReference type="Gene3D" id="3.40.30.10">
    <property type="entry name" value="Glutaredoxin"/>
    <property type="match status" value="4"/>
</dbReference>
<dbReference type="OrthoDB" id="72053at2759"/>
<sequence>MKVLVFAFLSAFLLLANAEEEIMKEDGVLVLTQDNFKKGIDSNDHVLVEFYAPWCGHCKALAPEYAKAAEKLVEMSSEIKLAKVDATQESKLAEEYGVRGYPTLKFFRKGNALEYSGGRTADEIVNWLLKKTGPPAKELKSPSDAKAFVEASEDKDSADAKTFLETAMQIDDYPFGITSADDVYTEYNVVGDQIVLFKKFDEGRNDFDGKLEQSELVAWIQANSLPLVVEFNHESAQKIFGGEIKSHLLLFLSKKDKDKYEKSLGNAKSVAKNFREKVLFVVIDTDEEDHQRIMEFFGMSVDDLPGLRIIKLEDEMTKYRPASSEMSAENLKSFVQDFLDGKLKPHLLSQALPDDWDKNPVKVLAASNFDEVAFDKSKDVLVEFYAPWCGHCKQLAPIYDQLGEKYKDHETIVIAKIDATANELEHTKIQSFPTIKLYRKEDNQATEYNGERTLEGMTKFLETGGIYGQAAPDQEEEEEEEEDKPSKDEL</sequence>
<evidence type="ECO:0000313" key="16">
    <source>
        <dbReference type="EMBL" id="CAD7241215.1"/>
    </source>
</evidence>
<dbReference type="GO" id="GO:0003756">
    <property type="term" value="F:protein disulfide isomerase activity"/>
    <property type="evidence" value="ECO:0007669"/>
    <property type="project" value="UniProtKB-EC"/>
</dbReference>
<dbReference type="PROSITE" id="PS00194">
    <property type="entry name" value="THIOREDOXIN_1"/>
    <property type="match status" value="2"/>
</dbReference>
<dbReference type="GO" id="GO:0034976">
    <property type="term" value="P:response to endoplasmic reticulum stress"/>
    <property type="evidence" value="ECO:0007669"/>
    <property type="project" value="TreeGrafter"/>
</dbReference>
<evidence type="ECO:0000256" key="6">
    <source>
        <dbReference type="ARBA" id="ARBA00022737"/>
    </source>
</evidence>